<evidence type="ECO:0000313" key="3">
    <source>
        <dbReference type="EMBL" id="CUI92476.1"/>
    </source>
</evidence>
<dbReference type="PANTHER" id="PTHR11786">
    <property type="entry name" value="N-HYDROXYARYLAMINE O-ACETYLTRANSFERASE"/>
    <property type="match status" value="1"/>
</dbReference>
<keyword evidence="3" id="KW-0012">Acyltransferase</keyword>
<proteinExistence type="inferred from homology"/>
<dbReference type="Pfam" id="PF00797">
    <property type="entry name" value="Acetyltransf_2"/>
    <property type="match status" value="1"/>
</dbReference>
<dbReference type="EMBL" id="CYTK01000003">
    <property type="protein sequence ID" value="CUI92476.1"/>
    <property type="molecule type" value="Genomic_DNA"/>
</dbReference>
<organism evidence="3 4">
    <name type="scientific">Achromobacter aegrifaciens</name>
    <dbReference type="NCBI Taxonomy" id="1287736"/>
    <lineage>
        <taxon>Bacteria</taxon>
        <taxon>Pseudomonadati</taxon>
        <taxon>Pseudomonadota</taxon>
        <taxon>Betaproteobacteria</taxon>
        <taxon>Burkholderiales</taxon>
        <taxon>Alcaligenaceae</taxon>
        <taxon>Achromobacter</taxon>
    </lineage>
</organism>
<keyword evidence="3" id="KW-0808">Transferase</keyword>
<comment type="similarity">
    <text evidence="1 2">Belongs to the arylamine N-acetyltransferase family.</text>
</comment>
<dbReference type="Gene3D" id="2.40.128.150">
    <property type="entry name" value="Cysteine proteinases"/>
    <property type="match status" value="1"/>
</dbReference>
<evidence type="ECO:0000313" key="4">
    <source>
        <dbReference type="Proteomes" id="UP000044098"/>
    </source>
</evidence>
<dbReference type="PANTHER" id="PTHR11786:SF0">
    <property type="entry name" value="ARYLAMINE N-ACETYLTRANSFERASE 4-RELATED"/>
    <property type="match status" value="1"/>
</dbReference>
<dbReference type="RefSeq" id="WP_054452835.1">
    <property type="nucleotide sequence ID" value="NZ_CYTK01000003.1"/>
</dbReference>
<dbReference type="Gene3D" id="3.30.2140.10">
    <property type="entry name" value="Arylamine N-acetyltransferase"/>
    <property type="match status" value="1"/>
</dbReference>
<dbReference type="PRINTS" id="PR01543">
    <property type="entry name" value="ANATRNSFRASE"/>
</dbReference>
<dbReference type="Proteomes" id="UP000044098">
    <property type="component" value="Unassembled WGS sequence"/>
</dbReference>
<protein>
    <submittedName>
        <fullName evidence="3">N-hydroxyarylamine O-acetyltransferase</fullName>
        <ecNumber evidence="3">2.3.1.118</ecNumber>
    </submittedName>
</protein>
<dbReference type="GO" id="GO:0046990">
    <property type="term" value="F:N-hydroxyarylamine O-acetyltransferase activity"/>
    <property type="evidence" value="ECO:0007669"/>
    <property type="project" value="UniProtKB-EC"/>
</dbReference>
<dbReference type="AlphaFoldDB" id="A0AAD2IYD9"/>
<evidence type="ECO:0000256" key="2">
    <source>
        <dbReference type="RuleBase" id="RU003452"/>
    </source>
</evidence>
<dbReference type="InterPro" id="IPR038765">
    <property type="entry name" value="Papain-like_cys_pep_sf"/>
</dbReference>
<evidence type="ECO:0000256" key="1">
    <source>
        <dbReference type="ARBA" id="ARBA00006547"/>
    </source>
</evidence>
<comment type="caution">
    <text evidence="3">The sequence shown here is derived from an EMBL/GenBank/DDBJ whole genome shotgun (WGS) entry which is preliminary data.</text>
</comment>
<reference evidence="3 4" key="1">
    <citation type="submission" date="2015-09" db="EMBL/GenBank/DDBJ databases">
        <authorList>
            <consortium name="Pathogen Informatics"/>
        </authorList>
    </citation>
    <scope>NUCLEOTIDE SEQUENCE [LARGE SCALE GENOMIC DNA]</scope>
    <source>
        <strain evidence="3 4">2789STDY5608625</strain>
    </source>
</reference>
<accession>A0AAD2IYD9</accession>
<dbReference type="SUPFAM" id="SSF54001">
    <property type="entry name" value="Cysteine proteinases"/>
    <property type="match status" value="1"/>
</dbReference>
<dbReference type="EC" id="2.3.1.118" evidence="3"/>
<name>A0AAD2IYD9_ACHAE</name>
<gene>
    <name evidence="3" type="primary">nhoA</name>
    <name evidence="3" type="ORF">ERS370000_02082</name>
</gene>
<sequence length="286" mass="31860">MTATPDPAFLARYFGRIDYQGPAEPTLDVLRQLHLLHPQAIPFENLAPYSGRSVALDLEAIADKMFTQRRGGYCFEHNTLLLAVLRQMGFHVTPLIARVRWQVPAKIHTGLTHMLLRVELEGRSWFVDVAFGSTTQTAPLEVLPDVPQATPHGTFRIAQAAGELSLDFQTVSGWQTVYRFKLEPAADVDFEIGNWYTSTHPQSVFLNSLLVSRTQPGARELMVNDTYTRRDNAGDLQKHRYANAASWADCLRARFGLDLGRDEAAGLFQRVLTQSHGATSAELAPG</sequence>
<dbReference type="InterPro" id="IPR001447">
    <property type="entry name" value="Arylamine_N-AcTrfase"/>
</dbReference>